<dbReference type="RefSeq" id="WP_147866708.1">
    <property type="nucleotide sequence ID" value="NZ_CP036264.1"/>
</dbReference>
<organism evidence="2 3">
    <name type="scientific">Stieleria maiorica</name>
    <dbReference type="NCBI Taxonomy" id="2795974"/>
    <lineage>
        <taxon>Bacteria</taxon>
        <taxon>Pseudomonadati</taxon>
        <taxon>Planctomycetota</taxon>
        <taxon>Planctomycetia</taxon>
        <taxon>Pirellulales</taxon>
        <taxon>Pirellulaceae</taxon>
        <taxon>Stieleria</taxon>
    </lineage>
</organism>
<gene>
    <name evidence="2" type="ORF">Mal15_09990</name>
</gene>
<reference evidence="2 3" key="1">
    <citation type="submission" date="2019-02" db="EMBL/GenBank/DDBJ databases">
        <title>Planctomycetal bacteria perform biofilm scaping via a novel small molecule.</title>
        <authorList>
            <person name="Jeske O."/>
            <person name="Boedeker C."/>
            <person name="Wiegand S."/>
            <person name="Breitling P."/>
            <person name="Kallscheuer N."/>
            <person name="Jogler M."/>
            <person name="Rohde M."/>
            <person name="Petersen J."/>
            <person name="Medema M.H."/>
            <person name="Surup F."/>
            <person name="Jogler C."/>
        </authorList>
    </citation>
    <scope>NUCLEOTIDE SEQUENCE [LARGE SCALE GENOMIC DNA]</scope>
    <source>
        <strain evidence="2 3">Mal15</strain>
    </source>
</reference>
<evidence type="ECO:0000259" key="1">
    <source>
        <dbReference type="Pfam" id="PF04986"/>
    </source>
</evidence>
<dbReference type="PANTHER" id="PTHR37023:SF1">
    <property type="entry name" value="ISSOD25 TRANSPOSASE TNPA_ISSOD25"/>
    <property type="match status" value="1"/>
</dbReference>
<dbReference type="InterPro" id="IPR007069">
    <property type="entry name" value="Transposase_32"/>
</dbReference>
<dbReference type="EMBL" id="CP036264">
    <property type="protein sequence ID" value="QEF96969.1"/>
    <property type="molecule type" value="Genomic_DNA"/>
</dbReference>
<sequence>MSKSNHRRRNSQKSAALGEYFPEGLRQKLSEDLQLSGMAKRTIERNVEGVKFVEGFAQHILPSGFQKVRHYGWMSSNSAIGLDELQLLVWMHLGWVYWLASGHAPQSERLVSEPRCAHCGGDLHGDR</sequence>
<keyword evidence="3" id="KW-1185">Reference proteome</keyword>
<accession>A0A5B9M8N6</accession>
<name>A0A5B9M8N6_9BACT</name>
<protein>
    <submittedName>
        <fullName evidence="2">Transposase</fullName>
    </submittedName>
</protein>
<dbReference type="GO" id="GO:0004803">
    <property type="term" value="F:transposase activity"/>
    <property type="evidence" value="ECO:0007669"/>
    <property type="project" value="InterPro"/>
</dbReference>
<dbReference type="GO" id="GO:0003677">
    <property type="term" value="F:DNA binding"/>
    <property type="evidence" value="ECO:0007669"/>
    <property type="project" value="InterPro"/>
</dbReference>
<dbReference type="AlphaFoldDB" id="A0A5B9M8N6"/>
<proteinExistence type="predicted"/>
<dbReference type="PANTHER" id="PTHR37023">
    <property type="entry name" value="TRANSPOSASE"/>
    <property type="match status" value="1"/>
</dbReference>
<dbReference type="Pfam" id="PF04986">
    <property type="entry name" value="Y2_Tnp"/>
    <property type="match status" value="1"/>
</dbReference>
<evidence type="ECO:0000313" key="3">
    <source>
        <dbReference type="Proteomes" id="UP000321353"/>
    </source>
</evidence>
<dbReference type="KEGG" id="smam:Mal15_09990"/>
<dbReference type="Proteomes" id="UP000321353">
    <property type="component" value="Chromosome"/>
</dbReference>
<dbReference type="GO" id="GO:0006313">
    <property type="term" value="P:DNA transposition"/>
    <property type="evidence" value="ECO:0007669"/>
    <property type="project" value="InterPro"/>
</dbReference>
<feature type="domain" description="Transposase IS801/IS1294" evidence="1">
    <location>
        <begin position="39"/>
        <end position="76"/>
    </location>
</feature>
<evidence type="ECO:0000313" key="2">
    <source>
        <dbReference type="EMBL" id="QEF96969.1"/>
    </source>
</evidence>